<protein>
    <recommendedName>
        <fullName evidence="3">AAA domain-containing protein</fullName>
    </recommendedName>
</protein>
<evidence type="ECO:0000313" key="1">
    <source>
        <dbReference type="EMBL" id="GIE70030.1"/>
    </source>
</evidence>
<dbReference type="SUPFAM" id="SSF52540">
    <property type="entry name" value="P-loop containing nucleoside triphosphate hydrolases"/>
    <property type="match status" value="1"/>
</dbReference>
<dbReference type="InterPro" id="IPR027417">
    <property type="entry name" value="P-loop_NTPase"/>
</dbReference>
<dbReference type="Gene3D" id="3.40.50.300">
    <property type="entry name" value="P-loop containing nucleotide triphosphate hydrolases"/>
    <property type="match status" value="1"/>
</dbReference>
<dbReference type="RefSeq" id="WP_203828125.1">
    <property type="nucleotide sequence ID" value="NZ_BAAATY010000025.1"/>
</dbReference>
<gene>
    <name evidence="1" type="ORF">Apa02nite_061380</name>
</gene>
<reference evidence="1 2" key="1">
    <citation type="submission" date="2021-01" db="EMBL/GenBank/DDBJ databases">
        <title>Whole genome shotgun sequence of Actinoplanes palleronii NBRC 14916.</title>
        <authorList>
            <person name="Komaki H."/>
            <person name="Tamura T."/>
        </authorList>
    </citation>
    <scope>NUCLEOTIDE SEQUENCE [LARGE SCALE GENOMIC DNA]</scope>
    <source>
        <strain evidence="1 2">NBRC 14916</strain>
    </source>
</reference>
<accession>A0ABQ4BID2</accession>
<name>A0ABQ4BID2_9ACTN</name>
<sequence length="196" mass="21824">MTGTLLLIVGPSAVGKMTVGQEVAARTGLRLFHNHMAIEPVMTFFPFGTPAFGRLVDGFRRNIIEEVAASDLPGLIFTFVWAFDHEEDHATVQEYIEPFRSRGGRVVFVELQADQEERLLRNVGESRLAAKPSKRDVEWSRNNLLEMDANYQLASQGRFDGRDDYLLLDTTGSTAAEVADTVIAHFDLPKLDPVTA</sequence>
<keyword evidence="2" id="KW-1185">Reference proteome</keyword>
<dbReference type="EMBL" id="BOMS01000094">
    <property type="protein sequence ID" value="GIE70030.1"/>
    <property type="molecule type" value="Genomic_DNA"/>
</dbReference>
<evidence type="ECO:0008006" key="3">
    <source>
        <dbReference type="Google" id="ProtNLM"/>
    </source>
</evidence>
<comment type="caution">
    <text evidence="1">The sequence shown here is derived from an EMBL/GenBank/DDBJ whole genome shotgun (WGS) entry which is preliminary data.</text>
</comment>
<dbReference type="Proteomes" id="UP000624709">
    <property type="component" value="Unassembled WGS sequence"/>
</dbReference>
<proteinExistence type="predicted"/>
<evidence type="ECO:0000313" key="2">
    <source>
        <dbReference type="Proteomes" id="UP000624709"/>
    </source>
</evidence>
<organism evidence="1 2">
    <name type="scientific">Actinoplanes palleronii</name>
    <dbReference type="NCBI Taxonomy" id="113570"/>
    <lineage>
        <taxon>Bacteria</taxon>
        <taxon>Bacillati</taxon>
        <taxon>Actinomycetota</taxon>
        <taxon>Actinomycetes</taxon>
        <taxon>Micromonosporales</taxon>
        <taxon>Micromonosporaceae</taxon>
        <taxon>Actinoplanes</taxon>
    </lineage>
</organism>